<keyword evidence="5" id="KW-0808">Transferase</keyword>
<evidence type="ECO:0000256" key="10">
    <source>
        <dbReference type="ARBA" id="ARBA00023180"/>
    </source>
</evidence>
<dbReference type="GO" id="GO:0016757">
    <property type="term" value="F:glycosyltransferase activity"/>
    <property type="evidence" value="ECO:0007669"/>
    <property type="project" value="UniProtKB-KW"/>
</dbReference>
<evidence type="ECO:0000256" key="5">
    <source>
        <dbReference type="ARBA" id="ARBA00022679"/>
    </source>
</evidence>
<dbReference type="InterPro" id="IPR024709">
    <property type="entry name" value="FucosylTrfase_pln"/>
</dbReference>
<evidence type="ECO:0000256" key="6">
    <source>
        <dbReference type="ARBA" id="ARBA00022692"/>
    </source>
</evidence>
<dbReference type="GO" id="GO:0016020">
    <property type="term" value="C:membrane"/>
    <property type="evidence" value="ECO:0007669"/>
    <property type="project" value="UniProtKB-SubCell"/>
</dbReference>
<proteinExistence type="inferred from homology"/>
<evidence type="ECO:0000256" key="13">
    <source>
        <dbReference type="ARBA" id="ARBA00030350"/>
    </source>
</evidence>
<keyword evidence="7" id="KW-0735">Signal-anchor</keyword>
<dbReference type="GO" id="GO:0005737">
    <property type="term" value="C:cytoplasm"/>
    <property type="evidence" value="ECO:0007669"/>
    <property type="project" value="TreeGrafter"/>
</dbReference>
<dbReference type="CDD" id="cd11299">
    <property type="entry name" value="O-FucT_plant"/>
    <property type="match status" value="1"/>
</dbReference>
<dbReference type="Pfam" id="PF10250">
    <property type="entry name" value="O-FucT"/>
    <property type="match status" value="1"/>
</dbReference>
<dbReference type="PANTHER" id="PTHR31741">
    <property type="entry name" value="OS02G0726500 PROTEIN-RELATED"/>
    <property type="match status" value="1"/>
</dbReference>
<keyword evidence="6" id="KW-0812">Transmembrane</keyword>
<protein>
    <recommendedName>
        <fullName evidence="13">O-fucosyltransferase family protein</fullName>
    </recommendedName>
</protein>
<keyword evidence="10" id="KW-0325">Glycoprotein</keyword>
<evidence type="ECO:0000313" key="14">
    <source>
        <dbReference type="EMBL" id="MPA72715.1"/>
    </source>
</evidence>
<keyword evidence="9" id="KW-0472">Membrane</keyword>
<evidence type="ECO:0000256" key="3">
    <source>
        <dbReference type="ARBA" id="ARBA00007737"/>
    </source>
</evidence>
<dbReference type="PANTHER" id="PTHR31741:SF69">
    <property type="entry name" value="RHAMNOGALACTURONAN I RHAMNOSYLTRANSFERASE 1"/>
    <property type="match status" value="1"/>
</dbReference>
<evidence type="ECO:0000256" key="1">
    <source>
        <dbReference type="ARBA" id="ARBA00004606"/>
    </source>
</evidence>
<evidence type="ECO:0000256" key="4">
    <source>
        <dbReference type="ARBA" id="ARBA00022676"/>
    </source>
</evidence>
<keyword evidence="12" id="KW-0119">Carbohydrate metabolism</keyword>
<evidence type="ECO:0000256" key="12">
    <source>
        <dbReference type="ARBA" id="ARBA00023277"/>
    </source>
</evidence>
<comment type="subcellular location">
    <subcellularLocation>
        <location evidence="1">Membrane</location>
        <topology evidence="1">Single-pass type II membrane protein</topology>
    </subcellularLocation>
</comment>
<keyword evidence="4" id="KW-0328">Glycosyltransferase</keyword>
<comment type="pathway">
    <text evidence="2">Glycan metabolism.</text>
</comment>
<gene>
    <name evidence="14" type="ORF">Din_042156</name>
</gene>
<name>A0A5B7BVM3_DAVIN</name>
<dbReference type="InterPro" id="IPR019378">
    <property type="entry name" value="GDP-Fuc_O-FucTrfase"/>
</dbReference>
<dbReference type="EMBL" id="GHES01042156">
    <property type="protein sequence ID" value="MPA72715.1"/>
    <property type="molecule type" value="Transcribed_RNA"/>
</dbReference>
<evidence type="ECO:0000256" key="7">
    <source>
        <dbReference type="ARBA" id="ARBA00022968"/>
    </source>
</evidence>
<sequence length="491" mass="56675">MGFKFMGEGKAEKSNLMVYRARMKLWMIRGMTTVLLWTCVVQLMALREVWGSRLLKGWPSCFTPDMFSDDKVSSVLPRVHHPPKRVYKNNGYLMVSCNGGLNQMRAAICDMVAIARYLNVTLIVPELDKTSFWADPSEFQDIFDVDHFITSLRDEVRILKKLPPRLKKRVELGMFYSLPPISWSDISYYHHQILPLVQKYKVVHLNKTDARLANNGLPIDIQKLRCRVNFRALRFTSQIEELGKRVVRILRQNGPYLVLHLRYEMDMLAFSGCTHGCKDEEVEELTSMRYAYPWWKEKVIDSDLKRKEGLCPLTPEETALILSALGTNPNVQIYIAAGEIYGGERRMARLAAAFPKLVRKETLLEPSDLRFFQKHSSKMAALDYLVSLESDIFVPTYDGNMAKVVEGHRRFLGFKKTILLDRRLLVDLIDKYNDGSLGWDEFSSLVKEAHADRMGSPKKRAVISERPKEEDYFYANPHECLQVSDEPSRST</sequence>
<comment type="similarity">
    <text evidence="3">Belongs to the glycosyltransferase GT106 family.</text>
</comment>
<dbReference type="GO" id="GO:0006004">
    <property type="term" value="P:fucose metabolic process"/>
    <property type="evidence" value="ECO:0007669"/>
    <property type="project" value="UniProtKB-KW"/>
</dbReference>
<organism evidence="14">
    <name type="scientific">Davidia involucrata</name>
    <name type="common">Dove tree</name>
    <dbReference type="NCBI Taxonomy" id="16924"/>
    <lineage>
        <taxon>Eukaryota</taxon>
        <taxon>Viridiplantae</taxon>
        <taxon>Streptophyta</taxon>
        <taxon>Embryophyta</taxon>
        <taxon>Tracheophyta</taxon>
        <taxon>Spermatophyta</taxon>
        <taxon>Magnoliopsida</taxon>
        <taxon>eudicotyledons</taxon>
        <taxon>Gunneridae</taxon>
        <taxon>Pentapetalae</taxon>
        <taxon>asterids</taxon>
        <taxon>Cornales</taxon>
        <taxon>Nyssaceae</taxon>
        <taxon>Davidia</taxon>
    </lineage>
</organism>
<dbReference type="PIRSF" id="PIRSF009360">
    <property type="entry name" value="UCP009360"/>
    <property type="match status" value="1"/>
</dbReference>
<keyword evidence="11" id="KW-0294">Fucose metabolism</keyword>
<evidence type="ECO:0000256" key="2">
    <source>
        <dbReference type="ARBA" id="ARBA00004881"/>
    </source>
</evidence>
<evidence type="ECO:0000256" key="8">
    <source>
        <dbReference type="ARBA" id="ARBA00022989"/>
    </source>
</evidence>
<dbReference type="FunFam" id="3.40.50.11350:FF:000011">
    <property type="entry name" value="O-fucosyltransferase 28"/>
    <property type="match status" value="1"/>
</dbReference>
<keyword evidence="8" id="KW-1133">Transmembrane helix</keyword>
<evidence type="ECO:0000256" key="11">
    <source>
        <dbReference type="ARBA" id="ARBA00023253"/>
    </source>
</evidence>
<accession>A0A5B7BVM3</accession>
<evidence type="ECO:0000256" key="9">
    <source>
        <dbReference type="ARBA" id="ARBA00023136"/>
    </source>
</evidence>
<dbReference type="AlphaFoldDB" id="A0A5B7BVM3"/>
<reference evidence="14" key="1">
    <citation type="submission" date="2019-08" db="EMBL/GenBank/DDBJ databases">
        <title>Reference gene set and small RNA set construction with multiple tissues from Davidia involucrata Baill.</title>
        <authorList>
            <person name="Yang H."/>
            <person name="Zhou C."/>
            <person name="Li G."/>
            <person name="Wang J."/>
            <person name="Gao P."/>
            <person name="Wang M."/>
            <person name="Wang R."/>
            <person name="Zhao Y."/>
        </authorList>
    </citation>
    <scope>NUCLEOTIDE SEQUENCE</scope>
    <source>
        <tissue evidence="14">Mixed with DoveR01_LX</tissue>
    </source>
</reference>